<evidence type="ECO:0000256" key="3">
    <source>
        <dbReference type="ARBA" id="ARBA00023136"/>
    </source>
</evidence>
<accession>K2HSJ6</accession>
<feature type="transmembrane region" description="Helical" evidence="4">
    <location>
        <begin position="110"/>
        <end position="129"/>
    </location>
</feature>
<reference evidence="5 6" key="1">
    <citation type="journal article" date="2012" name="J. Bacteriol.">
        <title>Draft Genome Sequence of Oceaniovalibus guishaninsula JLT2003T.</title>
        <authorList>
            <person name="Tang K."/>
            <person name="Liu K."/>
            <person name="Jiao N."/>
        </authorList>
    </citation>
    <scope>NUCLEOTIDE SEQUENCE [LARGE SCALE GENOMIC DNA]</scope>
    <source>
        <strain evidence="5 6">JLT2003</strain>
    </source>
</reference>
<dbReference type="Pfam" id="PF07690">
    <property type="entry name" value="MFS_1"/>
    <property type="match status" value="2"/>
</dbReference>
<keyword evidence="2 4" id="KW-1133">Transmembrane helix</keyword>
<evidence type="ECO:0000313" key="5">
    <source>
        <dbReference type="EMBL" id="EKE45609.1"/>
    </source>
</evidence>
<dbReference type="InterPro" id="IPR011701">
    <property type="entry name" value="MFS"/>
</dbReference>
<feature type="transmembrane region" description="Helical" evidence="4">
    <location>
        <begin position="135"/>
        <end position="154"/>
    </location>
</feature>
<proteinExistence type="predicted"/>
<dbReference type="Gene3D" id="1.20.1250.20">
    <property type="entry name" value="MFS general substrate transporter like domains"/>
    <property type="match status" value="2"/>
</dbReference>
<feature type="transmembrane region" description="Helical" evidence="4">
    <location>
        <begin position="320"/>
        <end position="341"/>
    </location>
</feature>
<dbReference type="InterPro" id="IPR050327">
    <property type="entry name" value="Proton-linked_MCT"/>
</dbReference>
<sequence>MTARSSEVGTAAGAVQPFPRLRKEHIVAKEGFNRWLVPPASIAIHLCIGSVYAWSIFNPPLVRELGVVTSAADDWNLSSVVWIFSVAIVCLGLAAAIAGKWLEEVGPRMVGLVAALCWGGGFVIGSLGIMWHQLWLVYLGYGVIGGIGLGLGYVSPVSTLIRWFPDRRGMATGMAIMGFGGGAIIGAPLIGWLLRVYSVAPDYLGPEGAVNLVTEGGRRFAETVAGPVEVVVATAQDLASLPGASEVGVYVVGTGDTGAAATFLTLGIGYFIVMAIAAFSYRVPPAGWQPAGWTPPAASARGMITRANVHINQAVKTPQFWLLWLVLCFNVTAGIGVIGVAKTMMTEIFGSTLPGIVDARFAGTYVLMISLFNMIGRFFWASMSDYIGRKNTYHIFFVLGTVLYLSIPFAASAVSASPNVIYLVMFYAATMVIFTMYGGGFATIPAYLADIFGTLHVGGIHGRLLTAWSMAGVLGPFAITYLRDLSKIDAIRGLAAVVDPAVFEAKFGASVAQLTELVSANTVTVAKLMEIAPAGTIDPTPSLYNTTMYAMAGLLVIAFFANLMVRPVHDRHHVETTHPGIVPAS</sequence>
<feature type="transmembrane region" description="Helical" evidence="4">
    <location>
        <begin position="35"/>
        <end position="57"/>
    </location>
</feature>
<comment type="caution">
    <text evidence="5">The sequence shown here is derived from an EMBL/GenBank/DDBJ whole genome shotgun (WGS) entry which is preliminary data.</text>
</comment>
<gene>
    <name evidence="5" type="ORF">OCGS_0226</name>
</gene>
<feature type="transmembrane region" description="Helical" evidence="4">
    <location>
        <begin position="175"/>
        <end position="194"/>
    </location>
</feature>
<keyword evidence="1 4" id="KW-0812">Transmembrane</keyword>
<evidence type="ECO:0000313" key="6">
    <source>
        <dbReference type="Proteomes" id="UP000006765"/>
    </source>
</evidence>
<dbReference type="GO" id="GO:0022857">
    <property type="term" value="F:transmembrane transporter activity"/>
    <property type="evidence" value="ECO:0007669"/>
    <property type="project" value="InterPro"/>
</dbReference>
<feature type="transmembrane region" description="Helical" evidence="4">
    <location>
        <begin position="259"/>
        <end position="279"/>
    </location>
</feature>
<feature type="transmembrane region" description="Helical" evidence="4">
    <location>
        <begin position="361"/>
        <end position="380"/>
    </location>
</feature>
<dbReference type="Proteomes" id="UP000006765">
    <property type="component" value="Unassembled WGS sequence"/>
</dbReference>
<dbReference type="CDD" id="cd17353">
    <property type="entry name" value="MFS_OFA_like"/>
    <property type="match status" value="1"/>
</dbReference>
<dbReference type="PANTHER" id="PTHR11360:SF317">
    <property type="entry name" value="MAJOR FACILITATOR SUPERFAMILY (MFS) PROFILE DOMAIN-CONTAINING PROTEIN-RELATED"/>
    <property type="match status" value="1"/>
</dbReference>
<dbReference type="eggNOG" id="COG2223">
    <property type="taxonomic scope" value="Bacteria"/>
</dbReference>
<evidence type="ECO:0000256" key="1">
    <source>
        <dbReference type="ARBA" id="ARBA00022692"/>
    </source>
</evidence>
<dbReference type="InterPro" id="IPR036259">
    <property type="entry name" value="MFS_trans_sf"/>
</dbReference>
<keyword evidence="3 4" id="KW-0472">Membrane</keyword>
<evidence type="ECO:0000256" key="2">
    <source>
        <dbReference type="ARBA" id="ARBA00022989"/>
    </source>
</evidence>
<feature type="transmembrane region" description="Helical" evidence="4">
    <location>
        <begin position="77"/>
        <end position="98"/>
    </location>
</feature>
<feature type="transmembrane region" description="Helical" evidence="4">
    <location>
        <begin position="548"/>
        <end position="565"/>
    </location>
</feature>
<feature type="transmembrane region" description="Helical" evidence="4">
    <location>
        <begin position="420"/>
        <end position="448"/>
    </location>
</feature>
<feature type="transmembrane region" description="Helical" evidence="4">
    <location>
        <begin position="392"/>
        <end position="414"/>
    </location>
</feature>
<dbReference type="OrthoDB" id="9793415at2"/>
<organism evidence="5 6">
    <name type="scientific">Oceaniovalibus guishaninsula JLT2003</name>
    <dbReference type="NCBI Taxonomy" id="1231392"/>
    <lineage>
        <taxon>Bacteria</taxon>
        <taxon>Pseudomonadati</taxon>
        <taxon>Pseudomonadota</taxon>
        <taxon>Alphaproteobacteria</taxon>
        <taxon>Rhodobacterales</taxon>
        <taxon>Roseobacteraceae</taxon>
        <taxon>Oceaniovalibus</taxon>
    </lineage>
</organism>
<dbReference type="RefSeq" id="WP_007425379.1">
    <property type="nucleotide sequence ID" value="NZ_AMGO01000006.1"/>
</dbReference>
<protein>
    <submittedName>
        <fullName evidence="5">Major facilitator transporter</fullName>
    </submittedName>
</protein>
<name>K2HSJ6_9RHOB</name>
<dbReference type="EMBL" id="AMGO01000006">
    <property type="protein sequence ID" value="EKE45609.1"/>
    <property type="molecule type" value="Genomic_DNA"/>
</dbReference>
<dbReference type="AlphaFoldDB" id="K2HSJ6"/>
<feature type="transmembrane region" description="Helical" evidence="4">
    <location>
        <begin position="460"/>
        <end position="482"/>
    </location>
</feature>
<evidence type="ECO:0000256" key="4">
    <source>
        <dbReference type="SAM" id="Phobius"/>
    </source>
</evidence>
<keyword evidence="6" id="KW-1185">Reference proteome</keyword>
<dbReference type="SUPFAM" id="SSF103473">
    <property type="entry name" value="MFS general substrate transporter"/>
    <property type="match status" value="1"/>
</dbReference>
<dbReference type="STRING" id="1231392.OCGS_0226"/>
<dbReference type="PANTHER" id="PTHR11360">
    <property type="entry name" value="MONOCARBOXYLATE TRANSPORTER"/>
    <property type="match status" value="1"/>
</dbReference>